<comment type="caution">
    <text evidence="1">The sequence shown here is derived from an EMBL/GenBank/DDBJ whole genome shotgun (WGS) entry which is preliminary data.</text>
</comment>
<keyword evidence="2" id="KW-1185">Reference proteome</keyword>
<sequence length="77" mass="8724">MSTGGADLLLFMERCGCCSWYRKTEGGDFAGVRLDYCRYYKRSVYDVLDCELGGRPLVKRPLSKDQKDLSRFGDPSA</sequence>
<evidence type="ECO:0000313" key="2">
    <source>
        <dbReference type="Proteomes" id="UP001524383"/>
    </source>
</evidence>
<dbReference type="EMBL" id="VOTZ01000011">
    <property type="protein sequence ID" value="MCQ1538581.1"/>
    <property type="molecule type" value="Genomic_DNA"/>
</dbReference>
<name>A0ABD4TIL3_9EURY</name>
<accession>A0ABD4TIL3</accession>
<dbReference type="RefSeq" id="WP_255332528.1">
    <property type="nucleotide sequence ID" value="NZ_VOTZ01000011.1"/>
</dbReference>
<proteinExistence type="predicted"/>
<organism evidence="1 2">
    <name type="scientific">Methanocalculus taiwanensis</name>
    <dbReference type="NCBI Taxonomy" id="106207"/>
    <lineage>
        <taxon>Archaea</taxon>
        <taxon>Methanobacteriati</taxon>
        <taxon>Methanobacteriota</taxon>
        <taxon>Stenosarchaea group</taxon>
        <taxon>Methanomicrobia</taxon>
        <taxon>Methanomicrobiales</taxon>
        <taxon>Methanocalculaceae</taxon>
        <taxon>Methanocalculus</taxon>
    </lineage>
</organism>
<dbReference type="AlphaFoldDB" id="A0ABD4TIL3"/>
<dbReference type="Proteomes" id="UP001524383">
    <property type="component" value="Unassembled WGS sequence"/>
</dbReference>
<gene>
    <name evidence="1" type="ORF">FTO68_06225</name>
</gene>
<evidence type="ECO:0000313" key="1">
    <source>
        <dbReference type="EMBL" id="MCQ1538581.1"/>
    </source>
</evidence>
<reference evidence="1 2" key="1">
    <citation type="submission" date="2019-08" db="EMBL/GenBank/DDBJ databases">
        <authorList>
            <person name="Chen S.-C."/>
            <person name="Lai M.-C."/>
            <person name="You Y.-T."/>
        </authorList>
    </citation>
    <scope>NUCLEOTIDE SEQUENCE [LARGE SCALE GENOMIC DNA]</scope>
    <source>
        <strain evidence="1 2">P2F9704a</strain>
    </source>
</reference>
<protein>
    <submittedName>
        <fullName evidence="1">Uncharacterized protein</fullName>
    </submittedName>
</protein>